<sequence length="116" mass="12861">MGIRYLLVDSWCIIQDDEDDQREEAAKMASIYQGCYMTLVATRSPDDGSGLFSVAPDNMVYCCRLGCTADQGGWSRQINAFVRVEAFILPWLVLSGTSSLPATFAFWLSASSRASW</sequence>
<reference evidence="3" key="1">
    <citation type="submission" date="2023-06" db="EMBL/GenBank/DDBJ databases">
        <title>Genome-scale phylogeny and comparative genomics of the fungal order Sordariales.</title>
        <authorList>
            <consortium name="Lawrence Berkeley National Laboratory"/>
            <person name="Hensen N."/>
            <person name="Bonometti L."/>
            <person name="Westerberg I."/>
            <person name="Brannstrom I.O."/>
            <person name="Guillou S."/>
            <person name="Cros-Aarteil S."/>
            <person name="Calhoun S."/>
            <person name="Haridas S."/>
            <person name="Kuo A."/>
            <person name="Mondo S."/>
            <person name="Pangilinan J."/>
            <person name="Riley R."/>
            <person name="LaButti K."/>
            <person name="Andreopoulos B."/>
            <person name="Lipzen A."/>
            <person name="Chen C."/>
            <person name="Yanf M."/>
            <person name="Daum C."/>
            <person name="Ng V."/>
            <person name="Clum A."/>
            <person name="Steindorff A."/>
            <person name="Ohm R."/>
            <person name="Martin F."/>
            <person name="Silar P."/>
            <person name="Natvig D."/>
            <person name="Lalanne C."/>
            <person name="Gautier V."/>
            <person name="Ament-velasquez S.L."/>
            <person name="Kruys A."/>
            <person name="Hutchinson M.I."/>
            <person name="Powell A.J."/>
            <person name="Barry K."/>
            <person name="Miller A.N."/>
            <person name="Grigoriev I.V."/>
            <person name="Debuchy R."/>
            <person name="Gladieux P."/>
            <person name="Thoren M.H."/>
            <person name="Johannesson H."/>
        </authorList>
    </citation>
    <scope>NUCLEOTIDE SEQUENCE</scope>
    <source>
        <strain evidence="3">SMH2392-1A</strain>
    </source>
</reference>
<keyword evidence="4" id="KW-1185">Reference proteome</keyword>
<evidence type="ECO:0000313" key="4">
    <source>
        <dbReference type="Proteomes" id="UP001172101"/>
    </source>
</evidence>
<dbReference type="GeneID" id="85325311"/>
<keyword evidence="1" id="KW-0812">Transmembrane</keyword>
<dbReference type="EMBL" id="JAUIRO010000004">
    <property type="protein sequence ID" value="KAK0717960.1"/>
    <property type="molecule type" value="Genomic_DNA"/>
</dbReference>
<dbReference type="Pfam" id="PF06985">
    <property type="entry name" value="HET"/>
    <property type="match status" value="1"/>
</dbReference>
<dbReference type="InterPro" id="IPR010730">
    <property type="entry name" value="HET"/>
</dbReference>
<evidence type="ECO:0000313" key="3">
    <source>
        <dbReference type="EMBL" id="KAK0717960.1"/>
    </source>
</evidence>
<feature type="domain" description="Heterokaryon incompatibility" evidence="2">
    <location>
        <begin position="2"/>
        <end position="55"/>
    </location>
</feature>
<keyword evidence="1" id="KW-0472">Membrane</keyword>
<evidence type="ECO:0000259" key="2">
    <source>
        <dbReference type="Pfam" id="PF06985"/>
    </source>
</evidence>
<gene>
    <name evidence="3" type="ORF">B0T26DRAFT_711460</name>
</gene>
<protein>
    <recommendedName>
        <fullName evidence="2">Heterokaryon incompatibility domain-containing protein</fullName>
    </recommendedName>
</protein>
<name>A0AA40ALG0_9PEZI</name>
<dbReference type="AlphaFoldDB" id="A0AA40ALG0"/>
<organism evidence="3 4">
    <name type="scientific">Lasiosphaeria miniovina</name>
    <dbReference type="NCBI Taxonomy" id="1954250"/>
    <lineage>
        <taxon>Eukaryota</taxon>
        <taxon>Fungi</taxon>
        <taxon>Dikarya</taxon>
        <taxon>Ascomycota</taxon>
        <taxon>Pezizomycotina</taxon>
        <taxon>Sordariomycetes</taxon>
        <taxon>Sordariomycetidae</taxon>
        <taxon>Sordariales</taxon>
        <taxon>Lasiosphaeriaceae</taxon>
        <taxon>Lasiosphaeria</taxon>
    </lineage>
</organism>
<feature type="transmembrane region" description="Helical" evidence="1">
    <location>
        <begin position="86"/>
        <end position="108"/>
    </location>
</feature>
<dbReference type="PANTHER" id="PTHR33112">
    <property type="entry name" value="DOMAIN PROTEIN, PUTATIVE-RELATED"/>
    <property type="match status" value="1"/>
</dbReference>
<evidence type="ECO:0000256" key="1">
    <source>
        <dbReference type="SAM" id="Phobius"/>
    </source>
</evidence>
<keyword evidence="1" id="KW-1133">Transmembrane helix</keyword>
<comment type="caution">
    <text evidence="3">The sequence shown here is derived from an EMBL/GenBank/DDBJ whole genome shotgun (WGS) entry which is preliminary data.</text>
</comment>
<proteinExistence type="predicted"/>
<accession>A0AA40ALG0</accession>
<dbReference type="Proteomes" id="UP001172101">
    <property type="component" value="Unassembled WGS sequence"/>
</dbReference>
<dbReference type="PANTHER" id="PTHR33112:SF9">
    <property type="entry name" value="HETEROKARYON INCOMPATIBILITY DOMAIN-CONTAINING PROTEIN"/>
    <property type="match status" value="1"/>
</dbReference>
<dbReference type="RefSeq" id="XP_060296753.1">
    <property type="nucleotide sequence ID" value="XM_060442041.1"/>
</dbReference>